<dbReference type="Gene3D" id="2.170.16.10">
    <property type="entry name" value="Hedgehog/Intein (Hint) domain"/>
    <property type="match status" value="1"/>
</dbReference>
<dbReference type="AlphaFoldDB" id="A0A418SGX5"/>
<feature type="domain" description="Hedgehog/Intein (Hint)" evidence="2">
    <location>
        <begin position="224"/>
        <end position="370"/>
    </location>
</feature>
<evidence type="ECO:0000313" key="4">
    <source>
        <dbReference type="Proteomes" id="UP000283786"/>
    </source>
</evidence>
<gene>
    <name evidence="3" type="ORF">PSAL_015410</name>
</gene>
<feature type="region of interest" description="Disordered" evidence="1">
    <location>
        <begin position="62"/>
        <end position="85"/>
    </location>
</feature>
<dbReference type="Proteomes" id="UP000283786">
    <property type="component" value="Chromosome"/>
</dbReference>
<sequence length="425" mass="46057">MSRYDINIRPVGIVAPARTGGLPGETPLGNRISPQAWQDLNRAVSHLDPAMTINVTDRLAAPASQTGSAMAPRAGRHDDGTRQTLTSDTKINGITYPAGTRIEDDYQIQVTDGDSVYRMVGLSIDETLVGFMWEGEAPAGDTYRIVAGSVTPPPSSGGASAPSVPGDPTGIAENRMASADPSFDRVDGPAYLRDHSGPDTAGKVKTPPGEIVENFTFSEIENIICFAAGTSIATYEGAVAVEDLRLGDRVLTRDNGFQKIRWVGHRPLKPQELAERPNLVPILVPRGAYGNDLPERDLTISPNHRLLIHGPQADLLFGETEVLVAAKHLVDGGRFRRAPSRAVTYVHFMFECHEVVLGNGIWSESFQPGDFSLKGLGLEQRREIFALFPELATQKGVADFTAARTSLRHYEAQVLRTSLARTKKI</sequence>
<feature type="compositionally biased region" description="Basic and acidic residues" evidence="1">
    <location>
        <begin position="182"/>
        <end position="197"/>
    </location>
</feature>
<dbReference type="GO" id="GO:0016539">
    <property type="term" value="P:intein-mediated protein splicing"/>
    <property type="evidence" value="ECO:0007669"/>
    <property type="project" value="InterPro"/>
</dbReference>
<dbReference type="EMBL" id="CP060436">
    <property type="protein sequence ID" value="QPM90306.1"/>
    <property type="molecule type" value="Genomic_DNA"/>
</dbReference>
<accession>A0A418SGX5</accession>
<reference evidence="3 4" key="1">
    <citation type="submission" date="2020-08" db="EMBL/GenBank/DDBJ databases">
        <title>Genome sequence of Rhodobacteraceae bacterium Lw-13e.</title>
        <authorList>
            <person name="Poehlein A."/>
            <person name="Wolter L."/>
            <person name="Daniel R."/>
            <person name="Brinkhoff T."/>
        </authorList>
    </citation>
    <scope>NUCLEOTIDE SEQUENCE [LARGE SCALE GENOMIC DNA]</scope>
    <source>
        <strain evidence="3 4">Lw-13e</strain>
    </source>
</reference>
<feature type="region of interest" description="Disordered" evidence="1">
    <location>
        <begin position="149"/>
        <end position="207"/>
    </location>
</feature>
<evidence type="ECO:0000256" key="1">
    <source>
        <dbReference type="SAM" id="MobiDB-lite"/>
    </source>
</evidence>
<dbReference type="InterPro" id="IPR006141">
    <property type="entry name" value="Intein_N"/>
</dbReference>
<dbReference type="InterPro" id="IPR028992">
    <property type="entry name" value="Hedgehog/Intein_dom"/>
</dbReference>
<evidence type="ECO:0000313" key="3">
    <source>
        <dbReference type="EMBL" id="QPM90306.1"/>
    </source>
</evidence>
<dbReference type="Pfam" id="PF13403">
    <property type="entry name" value="Hint_2"/>
    <property type="match status" value="1"/>
</dbReference>
<keyword evidence="4" id="KW-1185">Reference proteome</keyword>
<dbReference type="RefSeq" id="WP_196222761.1">
    <property type="nucleotide sequence ID" value="NZ_CP060436.1"/>
</dbReference>
<dbReference type="SUPFAM" id="SSF51294">
    <property type="entry name" value="Hedgehog/intein (Hint) domain"/>
    <property type="match status" value="1"/>
</dbReference>
<protein>
    <recommendedName>
        <fullName evidence="2">Hedgehog/Intein (Hint) domain-containing protein</fullName>
    </recommendedName>
</protein>
<dbReference type="InterPro" id="IPR036844">
    <property type="entry name" value="Hint_dom_sf"/>
</dbReference>
<organism evidence="3 4">
    <name type="scientific">Pseudooceanicola algae</name>
    <dbReference type="NCBI Taxonomy" id="1537215"/>
    <lineage>
        <taxon>Bacteria</taxon>
        <taxon>Pseudomonadati</taxon>
        <taxon>Pseudomonadota</taxon>
        <taxon>Alphaproteobacteria</taxon>
        <taxon>Rhodobacterales</taxon>
        <taxon>Paracoccaceae</taxon>
        <taxon>Pseudooceanicola</taxon>
    </lineage>
</organism>
<feature type="compositionally biased region" description="Low complexity" evidence="1">
    <location>
        <begin position="149"/>
        <end position="166"/>
    </location>
</feature>
<name>A0A418SGX5_9RHOB</name>
<dbReference type="PROSITE" id="PS50817">
    <property type="entry name" value="INTEIN_N_TER"/>
    <property type="match status" value="1"/>
</dbReference>
<evidence type="ECO:0000259" key="2">
    <source>
        <dbReference type="Pfam" id="PF13403"/>
    </source>
</evidence>
<dbReference type="KEGG" id="palw:PSAL_015410"/>
<proteinExistence type="predicted"/>